<name>A0A6J3LVH9_9PEZI</name>
<evidence type="ECO:0000256" key="1">
    <source>
        <dbReference type="SAM" id="MobiDB-lite"/>
    </source>
</evidence>
<organism evidence="3">
    <name type="scientific">Dissoconium aciculare CBS 342.82</name>
    <dbReference type="NCBI Taxonomy" id="1314786"/>
    <lineage>
        <taxon>Eukaryota</taxon>
        <taxon>Fungi</taxon>
        <taxon>Dikarya</taxon>
        <taxon>Ascomycota</taxon>
        <taxon>Pezizomycotina</taxon>
        <taxon>Dothideomycetes</taxon>
        <taxon>Dothideomycetidae</taxon>
        <taxon>Mycosphaerellales</taxon>
        <taxon>Dissoconiaceae</taxon>
        <taxon>Dissoconium</taxon>
    </lineage>
</organism>
<sequence length="168" mass="19024">MMAKEWQFLNFTSIEDSTDHRTRTFIRSHVTKRQHQLAKRKVVQPPNHNLPQGQNTFAVQFKVEPEEEPDAGWASRATTELLVPASSNSRNQTRRLAGKGKKLKPGNRPAAKNVAPEKRLARMSTAQCDSMDDLSFGPLIMCTRDIARSIKWASRTLQLLSRTISGRL</sequence>
<reference evidence="3" key="1">
    <citation type="submission" date="2020-01" db="EMBL/GenBank/DDBJ databases">
        <authorList>
            <consortium name="DOE Joint Genome Institute"/>
            <person name="Haridas S."/>
            <person name="Albert R."/>
            <person name="Binder M."/>
            <person name="Bloem J."/>
            <person name="Labutti K."/>
            <person name="Salamov A."/>
            <person name="Andreopoulos B."/>
            <person name="Baker S.E."/>
            <person name="Barry K."/>
            <person name="Bills G."/>
            <person name="Bluhm B.H."/>
            <person name="Cannon C."/>
            <person name="Castanera R."/>
            <person name="Culley D.E."/>
            <person name="Daum C."/>
            <person name="Ezra D."/>
            <person name="Gonzalez J.B."/>
            <person name="Henrissat B."/>
            <person name="Kuo A."/>
            <person name="Liang C."/>
            <person name="Lipzen A."/>
            <person name="Lutzoni F."/>
            <person name="Magnuson J."/>
            <person name="Mondo S."/>
            <person name="Nolan M."/>
            <person name="Ohm R."/>
            <person name="Pangilinan J."/>
            <person name="Park H.-J."/>
            <person name="Ramirez L."/>
            <person name="Alfaro M."/>
            <person name="Sun H."/>
            <person name="Tritt A."/>
            <person name="Yoshinaga Y."/>
            <person name="Zwiers L.-H."/>
            <person name="Turgeon B.G."/>
            <person name="Goodwin S.B."/>
            <person name="Spatafora J.W."/>
            <person name="Crous P.W."/>
            <person name="Grigoriev I.V."/>
        </authorList>
    </citation>
    <scope>NUCLEOTIDE SEQUENCE</scope>
    <source>
        <strain evidence="3">CBS 342.82</strain>
    </source>
</reference>
<dbReference type="RefSeq" id="XP_033456330.1">
    <property type="nucleotide sequence ID" value="XM_033605806.1"/>
</dbReference>
<proteinExistence type="predicted"/>
<dbReference type="AlphaFoldDB" id="A0A6J3LVH9"/>
<gene>
    <name evidence="3" type="ORF">K489DRAFT_384214</name>
</gene>
<dbReference type="Proteomes" id="UP000504637">
    <property type="component" value="Unplaced"/>
</dbReference>
<feature type="compositionally biased region" description="Basic residues" evidence="1">
    <location>
        <begin position="92"/>
        <end position="105"/>
    </location>
</feature>
<protein>
    <submittedName>
        <fullName evidence="3">Uncharacterized protein</fullName>
    </submittedName>
</protein>
<keyword evidence="2" id="KW-1185">Reference proteome</keyword>
<dbReference type="GeneID" id="54363606"/>
<feature type="region of interest" description="Disordered" evidence="1">
    <location>
        <begin position="85"/>
        <end position="114"/>
    </location>
</feature>
<evidence type="ECO:0000313" key="2">
    <source>
        <dbReference type="Proteomes" id="UP000504637"/>
    </source>
</evidence>
<accession>A0A6J3LVH9</accession>
<reference evidence="3" key="2">
    <citation type="submission" date="2020-04" db="EMBL/GenBank/DDBJ databases">
        <authorList>
            <consortium name="NCBI Genome Project"/>
        </authorList>
    </citation>
    <scope>NUCLEOTIDE SEQUENCE</scope>
    <source>
        <strain evidence="3">CBS 342.82</strain>
    </source>
</reference>
<reference evidence="3" key="3">
    <citation type="submission" date="2025-08" db="UniProtKB">
        <authorList>
            <consortium name="RefSeq"/>
        </authorList>
    </citation>
    <scope>IDENTIFICATION</scope>
    <source>
        <strain evidence="3">CBS 342.82</strain>
    </source>
</reference>
<evidence type="ECO:0000313" key="3">
    <source>
        <dbReference type="RefSeq" id="XP_033456330.1"/>
    </source>
</evidence>